<gene>
    <name evidence="1" type="ORF">ATANTOWER_020266</name>
</gene>
<evidence type="ECO:0000313" key="1">
    <source>
        <dbReference type="EMBL" id="MED6259287.1"/>
    </source>
</evidence>
<dbReference type="Proteomes" id="UP001345963">
    <property type="component" value="Unassembled WGS sequence"/>
</dbReference>
<accession>A0ABU7C8J3</accession>
<dbReference type="EMBL" id="JAHUTI010082964">
    <property type="protein sequence ID" value="MED6259287.1"/>
    <property type="molecule type" value="Genomic_DNA"/>
</dbReference>
<name>A0ABU7C8J3_9TELE</name>
<comment type="caution">
    <text evidence="1">The sequence shown here is derived from an EMBL/GenBank/DDBJ whole genome shotgun (WGS) entry which is preliminary data.</text>
</comment>
<proteinExistence type="predicted"/>
<sequence>MAESTKFTRCLLELPKFTVNDVRRIVTASSTTPQSKLEKGFKFYVSSYLCNFEVSGKNTAKEITVRAHCFRSMRKTPAERLK</sequence>
<protein>
    <submittedName>
        <fullName evidence="1">Uncharacterized protein</fullName>
    </submittedName>
</protein>
<keyword evidence="2" id="KW-1185">Reference proteome</keyword>
<organism evidence="1 2">
    <name type="scientific">Ataeniobius toweri</name>
    <dbReference type="NCBI Taxonomy" id="208326"/>
    <lineage>
        <taxon>Eukaryota</taxon>
        <taxon>Metazoa</taxon>
        <taxon>Chordata</taxon>
        <taxon>Craniata</taxon>
        <taxon>Vertebrata</taxon>
        <taxon>Euteleostomi</taxon>
        <taxon>Actinopterygii</taxon>
        <taxon>Neopterygii</taxon>
        <taxon>Teleostei</taxon>
        <taxon>Neoteleostei</taxon>
        <taxon>Acanthomorphata</taxon>
        <taxon>Ovalentaria</taxon>
        <taxon>Atherinomorphae</taxon>
        <taxon>Cyprinodontiformes</taxon>
        <taxon>Goodeidae</taxon>
        <taxon>Ataeniobius</taxon>
    </lineage>
</organism>
<evidence type="ECO:0000313" key="2">
    <source>
        <dbReference type="Proteomes" id="UP001345963"/>
    </source>
</evidence>
<reference evidence="1 2" key="1">
    <citation type="submission" date="2021-07" db="EMBL/GenBank/DDBJ databases">
        <authorList>
            <person name="Palmer J.M."/>
        </authorList>
    </citation>
    <scope>NUCLEOTIDE SEQUENCE [LARGE SCALE GENOMIC DNA]</scope>
    <source>
        <strain evidence="1 2">AT_MEX2019</strain>
        <tissue evidence="1">Muscle</tissue>
    </source>
</reference>